<keyword evidence="3" id="KW-1185">Reference proteome</keyword>
<keyword evidence="1" id="KW-0472">Membrane</keyword>
<dbReference type="Proteomes" id="UP001201812">
    <property type="component" value="Unassembled WGS sequence"/>
</dbReference>
<feature type="transmembrane region" description="Helical" evidence="1">
    <location>
        <begin position="63"/>
        <end position="83"/>
    </location>
</feature>
<dbReference type="PANTHER" id="PTHR34492:SF2">
    <property type="entry name" value="G PROTEIN-COUPLED RECEPTOR"/>
    <property type="match status" value="1"/>
</dbReference>
<name>A0AAD4N0Z1_9BILA</name>
<feature type="transmembrane region" description="Helical" evidence="1">
    <location>
        <begin position="252"/>
        <end position="273"/>
    </location>
</feature>
<gene>
    <name evidence="2" type="ORF">DdX_12256</name>
</gene>
<dbReference type="PANTHER" id="PTHR34492">
    <property type="entry name" value="GUSTATORY RECEPTOR FAMILY"/>
    <property type="match status" value="1"/>
</dbReference>
<sequence>MELTPIFILKLTGLYLGNESECCKIRHRFRACILISATIAYACRSLYRIITVYSKFSWRDVSYIVWWGWQVQAIVSMFFIIYWQHRGYIRHLTDHVILKGHTKLHTQSSSIASLRLRKKKWIWFGICTLMTVSVSIKKLMDAARKAAELGIPLTEKTMNLHRFDIVYRLIGVYENIALNYCLCFFVIVVSSLIVELDEFNAGFDQLLTSTKMIPSLEADKFEETLSNRLLDSYLTHKRLGGKIAQVDRIFQYYILALVSTGLPITVLAFIINIRQRSPLNMIFTIDDVFCCFVHLVGFTVLPARVNSKFKAVQKQLYWCSIIWKQYDERIYHISQVFSEHASQLNIGLSLAGLVVITKSVIITSVSVLVPYVILCLQLNIGSSEKELYFYRGNITRFD</sequence>
<evidence type="ECO:0000313" key="3">
    <source>
        <dbReference type="Proteomes" id="UP001201812"/>
    </source>
</evidence>
<accession>A0AAD4N0Z1</accession>
<protein>
    <submittedName>
        <fullName evidence="2">GUstatory Receptor family</fullName>
    </submittedName>
</protein>
<dbReference type="AlphaFoldDB" id="A0AAD4N0Z1"/>
<feature type="transmembrane region" description="Helical" evidence="1">
    <location>
        <begin position="350"/>
        <end position="373"/>
    </location>
</feature>
<evidence type="ECO:0000313" key="2">
    <source>
        <dbReference type="EMBL" id="KAI1707701.1"/>
    </source>
</evidence>
<keyword evidence="1" id="KW-0812">Transmembrane</keyword>
<proteinExistence type="predicted"/>
<feature type="transmembrane region" description="Helical" evidence="1">
    <location>
        <begin position="279"/>
        <end position="301"/>
    </location>
</feature>
<keyword evidence="1" id="KW-1133">Transmembrane helix</keyword>
<evidence type="ECO:0000256" key="1">
    <source>
        <dbReference type="SAM" id="Phobius"/>
    </source>
</evidence>
<organism evidence="2 3">
    <name type="scientific">Ditylenchus destructor</name>
    <dbReference type="NCBI Taxonomy" id="166010"/>
    <lineage>
        <taxon>Eukaryota</taxon>
        <taxon>Metazoa</taxon>
        <taxon>Ecdysozoa</taxon>
        <taxon>Nematoda</taxon>
        <taxon>Chromadorea</taxon>
        <taxon>Rhabditida</taxon>
        <taxon>Tylenchina</taxon>
        <taxon>Tylenchomorpha</taxon>
        <taxon>Sphaerularioidea</taxon>
        <taxon>Anguinidae</taxon>
        <taxon>Anguininae</taxon>
        <taxon>Ditylenchus</taxon>
    </lineage>
</organism>
<reference evidence="2" key="1">
    <citation type="submission" date="2022-01" db="EMBL/GenBank/DDBJ databases">
        <title>Genome Sequence Resource for Two Populations of Ditylenchus destructor, the Migratory Endoparasitic Phytonematode.</title>
        <authorList>
            <person name="Zhang H."/>
            <person name="Lin R."/>
            <person name="Xie B."/>
        </authorList>
    </citation>
    <scope>NUCLEOTIDE SEQUENCE</scope>
    <source>
        <strain evidence="2">BazhouSP</strain>
    </source>
</reference>
<comment type="caution">
    <text evidence="2">The sequence shown here is derived from an EMBL/GenBank/DDBJ whole genome shotgun (WGS) entry which is preliminary data.</text>
</comment>
<dbReference type="EMBL" id="JAKKPZ010000039">
    <property type="protein sequence ID" value="KAI1707701.1"/>
    <property type="molecule type" value="Genomic_DNA"/>
</dbReference>
<feature type="transmembrane region" description="Helical" evidence="1">
    <location>
        <begin position="176"/>
        <end position="194"/>
    </location>
</feature>
<feature type="transmembrane region" description="Helical" evidence="1">
    <location>
        <begin position="31"/>
        <end position="51"/>
    </location>
</feature>
<keyword evidence="2" id="KW-0675">Receptor</keyword>